<gene>
    <name evidence="2" type="ORF">BCR33DRAFT_116215</name>
</gene>
<feature type="transmembrane region" description="Helical" evidence="1">
    <location>
        <begin position="120"/>
        <end position="145"/>
    </location>
</feature>
<keyword evidence="1" id="KW-0472">Membrane</keyword>
<reference evidence="2 3" key="1">
    <citation type="submission" date="2016-07" db="EMBL/GenBank/DDBJ databases">
        <title>Pervasive Adenine N6-methylation of Active Genes in Fungi.</title>
        <authorList>
            <consortium name="DOE Joint Genome Institute"/>
            <person name="Mondo S.J."/>
            <person name="Dannebaum R.O."/>
            <person name="Kuo R.C."/>
            <person name="Labutti K."/>
            <person name="Haridas S."/>
            <person name="Kuo A."/>
            <person name="Salamov A."/>
            <person name="Ahrendt S.R."/>
            <person name="Lipzen A."/>
            <person name="Sullivan W."/>
            <person name="Andreopoulos W.B."/>
            <person name="Clum A."/>
            <person name="Lindquist E."/>
            <person name="Daum C."/>
            <person name="Ramamoorthy G.K."/>
            <person name="Gryganskyi A."/>
            <person name="Culley D."/>
            <person name="Magnuson J.K."/>
            <person name="James T.Y."/>
            <person name="O'Malley M.A."/>
            <person name="Stajich J.E."/>
            <person name="Spatafora J.W."/>
            <person name="Visel A."/>
            <person name="Grigoriev I.V."/>
        </authorList>
    </citation>
    <scope>NUCLEOTIDE SEQUENCE [LARGE SCALE GENOMIC DNA]</scope>
    <source>
        <strain evidence="2 3">JEL800</strain>
    </source>
</reference>
<evidence type="ECO:0000256" key="1">
    <source>
        <dbReference type="SAM" id="Phobius"/>
    </source>
</evidence>
<sequence>MIAEIRAAAANRMTRLIHDDSDSDQPSDEETLDDASQNLKIVEDLNHGNAVVLYPKLGLETLFHQGTKESDIKNPTGTLFRVCLSLVMLGGGLTLLCEIGLRFVMEVMVKLKIPWKRNPYLISSTLGLCASPAVCGLVGLAVGSFGETPWCLKNYIKYRWLLVKAAERE</sequence>
<proteinExistence type="predicted"/>
<dbReference type="OrthoDB" id="10529522at2759"/>
<organism evidence="2 3">
    <name type="scientific">Rhizoclosmatium globosum</name>
    <dbReference type="NCBI Taxonomy" id="329046"/>
    <lineage>
        <taxon>Eukaryota</taxon>
        <taxon>Fungi</taxon>
        <taxon>Fungi incertae sedis</taxon>
        <taxon>Chytridiomycota</taxon>
        <taxon>Chytridiomycota incertae sedis</taxon>
        <taxon>Chytridiomycetes</taxon>
        <taxon>Chytridiales</taxon>
        <taxon>Chytriomycetaceae</taxon>
        <taxon>Rhizoclosmatium</taxon>
    </lineage>
</organism>
<comment type="caution">
    <text evidence="2">The sequence shown here is derived from an EMBL/GenBank/DDBJ whole genome shotgun (WGS) entry which is preliminary data.</text>
</comment>
<dbReference type="AlphaFoldDB" id="A0A1Y2CJN6"/>
<evidence type="ECO:0000313" key="3">
    <source>
        <dbReference type="Proteomes" id="UP000193642"/>
    </source>
</evidence>
<protein>
    <submittedName>
        <fullName evidence="2">Uncharacterized protein</fullName>
    </submittedName>
</protein>
<keyword evidence="1" id="KW-0812">Transmembrane</keyword>
<dbReference type="EMBL" id="MCGO01000015">
    <property type="protein sequence ID" value="ORY47064.1"/>
    <property type="molecule type" value="Genomic_DNA"/>
</dbReference>
<name>A0A1Y2CJN6_9FUNG</name>
<keyword evidence="3" id="KW-1185">Reference proteome</keyword>
<dbReference type="Proteomes" id="UP000193642">
    <property type="component" value="Unassembled WGS sequence"/>
</dbReference>
<evidence type="ECO:0000313" key="2">
    <source>
        <dbReference type="EMBL" id="ORY47064.1"/>
    </source>
</evidence>
<keyword evidence="1" id="KW-1133">Transmembrane helix</keyword>
<accession>A0A1Y2CJN6</accession>
<feature type="transmembrane region" description="Helical" evidence="1">
    <location>
        <begin position="79"/>
        <end position="99"/>
    </location>
</feature>